<dbReference type="EMBL" id="QTSX02005107">
    <property type="protein sequence ID" value="KAJ9061015.1"/>
    <property type="molecule type" value="Genomic_DNA"/>
</dbReference>
<reference evidence="1" key="1">
    <citation type="submission" date="2022-04" db="EMBL/GenBank/DDBJ databases">
        <title>Genome of the entomopathogenic fungus Entomophthora muscae.</title>
        <authorList>
            <person name="Elya C."/>
            <person name="Lovett B.R."/>
            <person name="Lee E."/>
            <person name="Macias A.M."/>
            <person name="Hajek A.E."/>
            <person name="De Bivort B.L."/>
            <person name="Kasson M.T."/>
            <person name="De Fine Licht H.H."/>
            <person name="Stajich J.E."/>
        </authorList>
    </citation>
    <scope>NUCLEOTIDE SEQUENCE</scope>
    <source>
        <strain evidence="1">Berkeley</strain>
    </source>
</reference>
<evidence type="ECO:0000313" key="1">
    <source>
        <dbReference type="EMBL" id="KAJ9061015.1"/>
    </source>
</evidence>
<organism evidence="1 2">
    <name type="scientific">Entomophthora muscae</name>
    <dbReference type="NCBI Taxonomy" id="34485"/>
    <lineage>
        <taxon>Eukaryota</taxon>
        <taxon>Fungi</taxon>
        <taxon>Fungi incertae sedis</taxon>
        <taxon>Zoopagomycota</taxon>
        <taxon>Entomophthoromycotina</taxon>
        <taxon>Entomophthoromycetes</taxon>
        <taxon>Entomophthorales</taxon>
        <taxon>Entomophthoraceae</taxon>
        <taxon>Entomophthora</taxon>
    </lineage>
</organism>
<gene>
    <name evidence="1" type="ORF">DSO57_1024900</name>
</gene>
<proteinExistence type="predicted"/>
<keyword evidence="2" id="KW-1185">Reference proteome</keyword>
<name>A0ACC2SFA3_9FUNG</name>
<sequence>MRWEVVPTTISLDNFERAGMTINGQIPGPEVRVAMGESVSIQVTNKLKTPLTMHWHGITQKHSNGMDGVPFVTRTPIHPSQSFTYNFTLLQSGTYWYHAHTGLDSEFIYGTFVVTEPKQEWQRALQLHPEYAHDKELTILLSETWHRSSEEIIKGVTSLPFVPLGQPDAVLINGQANRKWDTNFRQGKGHSVITVKSNTRYRLRLVGGQGSSLLYFSIPGHRFTVIEADGTLVTPFTVDRVPVNSGLRYSVILQTLPTTNNHYVYAHIAGNNSTAGVAILHYKGAAAPQPTLVHEPPSLTLPPTPEFEDGLTTAPLFNQHVYPLPKTVNQELIINSTFAKVDGLPMHRINNHIHVKRTKLFNPASDQGVFKISSNNKGVQMILQHLVEKDQPCVQHPWHLHGHSFYVVAKGAGFYSQADRQRVQSNLPLNPIFRDTFTHFPIPDPNPDPKVPVTSCGWYAIRFLANNPGPWLMHCHTTTHMLMGKQFILHETNPKRCRRKAY</sequence>
<comment type="caution">
    <text evidence="1">The sequence shown here is derived from an EMBL/GenBank/DDBJ whole genome shotgun (WGS) entry which is preliminary data.</text>
</comment>
<protein>
    <submittedName>
        <fullName evidence="1">Uncharacterized protein</fullName>
    </submittedName>
</protein>
<evidence type="ECO:0000313" key="2">
    <source>
        <dbReference type="Proteomes" id="UP001165960"/>
    </source>
</evidence>
<accession>A0ACC2SFA3</accession>
<dbReference type="Proteomes" id="UP001165960">
    <property type="component" value="Unassembled WGS sequence"/>
</dbReference>